<organism evidence="1">
    <name type="scientific">marine sediment metagenome</name>
    <dbReference type="NCBI Taxonomy" id="412755"/>
    <lineage>
        <taxon>unclassified sequences</taxon>
        <taxon>metagenomes</taxon>
        <taxon>ecological metagenomes</taxon>
    </lineage>
</organism>
<dbReference type="AlphaFoldDB" id="A0A0F9QVB2"/>
<proteinExistence type="predicted"/>
<sequence>MGEETECNVDDVMCQMMALSHLKGLKSVLGEEKYRAEFPELQSLDGKIASREASLRETLGRCGLPVLTGTELVEGTPEEREEE</sequence>
<reference evidence="1" key="1">
    <citation type="journal article" date="2015" name="Nature">
        <title>Complex archaea that bridge the gap between prokaryotes and eukaryotes.</title>
        <authorList>
            <person name="Spang A."/>
            <person name="Saw J.H."/>
            <person name="Jorgensen S.L."/>
            <person name="Zaremba-Niedzwiedzka K."/>
            <person name="Martijn J."/>
            <person name="Lind A.E."/>
            <person name="van Eijk R."/>
            <person name="Schleper C."/>
            <person name="Guy L."/>
            <person name="Ettema T.J."/>
        </authorList>
    </citation>
    <scope>NUCLEOTIDE SEQUENCE</scope>
</reference>
<evidence type="ECO:0000313" key="1">
    <source>
        <dbReference type="EMBL" id="KKN48235.1"/>
    </source>
</evidence>
<accession>A0A0F9QVB2</accession>
<dbReference type="EMBL" id="LAZR01001231">
    <property type="protein sequence ID" value="KKN48235.1"/>
    <property type="molecule type" value="Genomic_DNA"/>
</dbReference>
<gene>
    <name evidence="1" type="ORF">LCGC14_0654970</name>
</gene>
<name>A0A0F9QVB2_9ZZZZ</name>
<protein>
    <submittedName>
        <fullName evidence="1">Uncharacterized protein</fullName>
    </submittedName>
</protein>
<comment type="caution">
    <text evidence="1">The sequence shown here is derived from an EMBL/GenBank/DDBJ whole genome shotgun (WGS) entry which is preliminary data.</text>
</comment>